<reference evidence="2 3" key="1">
    <citation type="submission" date="2020-05" db="EMBL/GenBank/DDBJ databases">
        <title>WGS assembly of Panicum virgatum.</title>
        <authorList>
            <person name="Lovell J.T."/>
            <person name="Jenkins J."/>
            <person name="Shu S."/>
            <person name="Juenger T.E."/>
            <person name="Schmutz J."/>
        </authorList>
    </citation>
    <scope>NUCLEOTIDE SEQUENCE [LARGE SCALE GENOMIC DNA]</scope>
    <source>
        <strain evidence="3">cv. AP13</strain>
    </source>
</reference>
<evidence type="ECO:0000313" key="3">
    <source>
        <dbReference type="Proteomes" id="UP000823388"/>
    </source>
</evidence>
<feature type="compositionally biased region" description="Basic residues" evidence="1">
    <location>
        <begin position="97"/>
        <end position="118"/>
    </location>
</feature>
<comment type="caution">
    <text evidence="2">The sequence shown here is derived from an EMBL/GenBank/DDBJ whole genome shotgun (WGS) entry which is preliminary data.</text>
</comment>
<organism evidence="2 3">
    <name type="scientific">Panicum virgatum</name>
    <name type="common">Blackwell switchgrass</name>
    <dbReference type="NCBI Taxonomy" id="38727"/>
    <lineage>
        <taxon>Eukaryota</taxon>
        <taxon>Viridiplantae</taxon>
        <taxon>Streptophyta</taxon>
        <taxon>Embryophyta</taxon>
        <taxon>Tracheophyta</taxon>
        <taxon>Spermatophyta</taxon>
        <taxon>Magnoliopsida</taxon>
        <taxon>Liliopsida</taxon>
        <taxon>Poales</taxon>
        <taxon>Poaceae</taxon>
        <taxon>PACMAD clade</taxon>
        <taxon>Panicoideae</taxon>
        <taxon>Panicodae</taxon>
        <taxon>Paniceae</taxon>
        <taxon>Panicinae</taxon>
        <taxon>Panicum</taxon>
        <taxon>Panicum sect. Hiantes</taxon>
    </lineage>
</organism>
<feature type="region of interest" description="Disordered" evidence="1">
    <location>
        <begin position="173"/>
        <end position="198"/>
    </location>
</feature>
<sequence length="198" mass="21391">MIRGPFMHIHPPMKPKGQSPQDKIKILWGCVNTCRSPKHAAEPRRPRNRHPGAGTRPANGLDGAREPDVDALGLSPKGGRPAGLLRHLPHRCSSWARHARARARPRRRSPPGRRRPHRRLLVAAPRLAAPRIGAHRGHASRGHTRRAPVGRSPRPQSLLAAAMLAAPTVAAPTLPAPMLDAPPTSTTSRPTVSPAVEP</sequence>
<gene>
    <name evidence="2" type="ORF">PVAP13_2NG045119</name>
</gene>
<feature type="region of interest" description="Disordered" evidence="1">
    <location>
        <begin position="1"/>
        <end position="20"/>
    </location>
</feature>
<dbReference type="EMBL" id="CM029040">
    <property type="protein sequence ID" value="KAG2631742.1"/>
    <property type="molecule type" value="Genomic_DNA"/>
</dbReference>
<feature type="compositionally biased region" description="Basic residues" evidence="1">
    <location>
        <begin position="133"/>
        <end position="148"/>
    </location>
</feature>
<feature type="region of interest" description="Disordered" evidence="1">
    <location>
        <begin position="36"/>
        <end position="118"/>
    </location>
</feature>
<protein>
    <submittedName>
        <fullName evidence="2">Uncharacterized protein</fullName>
    </submittedName>
</protein>
<evidence type="ECO:0000313" key="2">
    <source>
        <dbReference type="EMBL" id="KAG2631742.1"/>
    </source>
</evidence>
<dbReference type="AlphaFoldDB" id="A0A8T0V5Q8"/>
<dbReference type="Proteomes" id="UP000823388">
    <property type="component" value="Chromosome 2N"/>
</dbReference>
<keyword evidence="3" id="KW-1185">Reference proteome</keyword>
<name>A0A8T0V5Q8_PANVG</name>
<proteinExistence type="predicted"/>
<evidence type="ECO:0000256" key="1">
    <source>
        <dbReference type="SAM" id="MobiDB-lite"/>
    </source>
</evidence>
<accession>A0A8T0V5Q8</accession>
<feature type="region of interest" description="Disordered" evidence="1">
    <location>
        <begin position="130"/>
        <end position="155"/>
    </location>
</feature>